<dbReference type="Pfam" id="PF09969">
    <property type="entry name" value="DUF2203"/>
    <property type="match status" value="1"/>
</dbReference>
<organism evidence="1 2">
    <name type="scientific">Caldalkalibacillus horti</name>
    <dbReference type="NCBI Taxonomy" id="77523"/>
    <lineage>
        <taxon>Bacteria</taxon>
        <taxon>Bacillati</taxon>
        <taxon>Bacillota</taxon>
        <taxon>Bacilli</taxon>
        <taxon>Bacillales</taxon>
        <taxon>Bacillaceae</taxon>
        <taxon>Caldalkalibacillus</taxon>
    </lineage>
</organism>
<dbReference type="PIRSF" id="PIRSF016498">
    <property type="entry name" value="UCP016498"/>
    <property type="match status" value="1"/>
</dbReference>
<dbReference type="EMBL" id="JAUSTY010000015">
    <property type="protein sequence ID" value="MDQ0167373.1"/>
    <property type="molecule type" value="Genomic_DNA"/>
</dbReference>
<accession>A0ABT9W2A8</accession>
<proteinExistence type="predicted"/>
<evidence type="ECO:0000313" key="2">
    <source>
        <dbReference type="Proteomes" id="UP001235840"/>
    </source>
</evidence>
<keyword evidence="2" id="KW-1185">Reference proteome</keyword>
<comment type="caution">
    <text evidence="1">The sequence shown here is derived from an EMBL/GenBank/DDBJ whole genome shotgun (WGS) entry which is preliminary data.</text>
</comment>
<name>A0ABT9W2A8_9BACI</name>
<sequence>MTNKWENKREENKFFTVDQANELTPLFQQEIILLQELKNKYDIKTAQLYDFKRVKAKTGNGIEEHKDTFFILETEIEFIQIEMQSIVYNIESKGAILKDIDMGLIDFPTIIDGSEMELCWKYGEDKIKYYHGKNEGYYHRKPLEDDIQPEKE</sequence>
<gene>
    <name evidence="1" type="ORF">J2S11_003298</name>
</gene>
<evidence type="ECO:0008006" key="3">
    <source>
        <dbReference type="Google" id="ProtNLM"/>
    </source>
</evidence>
<dbReference type="Proteomes" id="UP001235840">
    <property type="component" value="Unassembled WGS sequence"/>
</dbReference>
<dbReference type="InterPro" id="IPR018699">
    <property type="entry name" value="DUF2203"/>
</dbReference>
<reference evidence="1 2" key="1">
    <citation type="submission" date="2023-07" db="EMBL/GenBank/DDBJ databases">
        <title>Genomic Encyclopedia of Type Strains, Phase IV (KMG-IV): sequencing the most valuable type-strain genomes for metagenomic binning, comparative biology and taxonomic classification.</title>
        <authorList>
            <person name="Goeker M."/>
        </authorList>
    </citation>
    <scope>NUCLEOTIDE SEQUENCE [LARGE SCALE GENOMIC DNA]</scope>
    <source>
        <strain evidence="1 2">DSM 12751</strain>
    </source>
</reference>
<protein>
    <recommendedName>
        <fullName evidence="3">DUF2203 family protein</fullName>
    </recommendedName>
</protein>
<evidence type="ECO:0000313" key="1">
    <source>
        <dbReference type="EMBL" id="MDQ0167373.1"/>
    </source>
</evidence>
<dbReference type="RefSeq" id="WP_307396249.1">
    <property type="nucleotide sequence ID" value="NZ_BAAADK010000002.1"/>
</dbReference>